<dbReference type="InterPro" id="IPR050698">
    <property type="entry name" value="MBL"/>
</dbReference>
<organism evidence="4 5">
    <name type="scientific">Evtepia gabavorous</name>
    <dbReference type="NCBI Taxonomy" id="2211183"/>
    <lineage>
        <taxon>Bacteria</taxon>
        <taxon>Bacillati</taxon>
        <taxon>Bacillota</taxon>
        <taxon>Clostridia</taxon>
        <taxon>Eubacteriales</taxon>
        <taxon>Evtepia</taxon>
    </lineage>
</organism>
<dbReference type="EMBL" id="QQRQ01000002">
    <property type="protein sequence ID" value="RFT07512.1"/>
    <property type="molecule type" value="Genomic_DNA"/>
</dbReference>
<dbReference type="GeneID" id="97994589"/>
<dbReference type="OrthoDB" id="9803916at2"/>
<evidence type="ECO:0000256" key="1">
    <source>
        <dbReference type="ARBA" id="ARBA00022801"/>
    </source>
</evidence>
<dbReference type="Gene3D" id="3.40.50.10890">
    <property type="match status" value="1"/>
</dbReference>
<feature type="domain" description="Beta-Casp" evidence="3">
    <location>
        <begin position="250"/>
        <end position="379"/>
    </location>
</feature>
<evidence type="ECO:0000259" key="2">
    <source>
        <dbReference type="SMART" id="SM00849"/>
    </source>
</evidence>
<dbReference type="SUPFAM" id="SSF56281">
    <property type="entry name" value="Metallo-hydrolase/oxidoreductase"/>
    <property type="match status" value="1"/>
</dbReference>
<dbReference type="InterPro" id="IPR011108">
    <property type="entry name" value="RMMBL"/>
</dbReference>
<dbReference type="InterPro" id="IPR022712">
    <property type="entry name" value="Beta_Casp"/>
</dbReference>
<dbReference type="GO" id="GO:0004521">
    <property type="term" value="F:RNA endonuclease activity"/>
    <property type="evidence" value="ECO:0007669"/>
    <property type="project" value="TreeGrafter"/>
</dbReference>
<accession>A0A3E2B643</accession>
<dbReference type="PANTHER" id="PTHR11203">
    <property type="entry name" value="CLEAVAGE AND POLYADENYLATION SPECIFICITY FACTOR FAMILY MEMBER"/>
    <property type="match status" value="1"/>
</dbReference>
<sequence length="535" mass="59157">MKLTFFGAAKAVTGSCHCVEVRGKKILIDCGLQQGRDERDNAVFDFSPNYIDYVIVTHAHIDHSGRIPLLIKEGFQGQIFTTRLTGQLLSVMLQDSAHIQEQDAQWKNQKGKRAGRPPVEPLYTVADAAQVAEHLVTAEYGQIIELFEGVKIRFVDAGHLLGSASVEMWMEEGGVEKKIVFSGDIGNVNQPIIRDPSWVHGADYVVMESTYGDRNHAPVASYTAELAKIIDDTFSKGGNVIIPSFAVGRTQELLYFMREMKKEGLVKSNPDFTVCVDSPLANEATKIFSGDLRGYLDEEALEVVKEGERLFTFPGLMMTESSEESKLLNLDKSSKVIISASGMCDAGRIRHHLKHNLWREECAIVFVGYQGEGTLGRHLLEGAKQVRLFGEEIAVNASIYNFQGLSSHADRDHLLQWIDQVKDPAPQQIFVVHGDAQVTEIFANTLREKGLPAHAPLYEEVFDLARNVMLAAGVEIAPKKTSFASTGRPSTAYHELELAAMDLLSIIRASKGGANKDLKKMAAQLRAVTEKWKDA</sequence>
<dbReference type="SMART" id="SM00849">
    <property type="entry name" value="Lactamase_B"/>
    <property type="match status" value="1"/>
</dbReference>
<gene>
    <name evidence="4" type="ORF">DV520_02395</name>
</gene>
<comment type="caution">
    <text evidence="4">The sequence shown here is derived from an EMBL/GenBank/DDBJ whole genome shotgun (WGS) entry which is preliminary data.</text>
</comment>
<name>A0A3E2B643_9FIRM</name>
<dbReference type="Pfam" id="PF10996">
    <property type="entry name" value="Beta-Casp"/>
    <property type="match status" value="1"/>
</dbReference>
<dbReference type="PANTHER" id="PTHR11203:SF37">
    <property type="entry name" value="INTEGRATOR COMPLEX SUBUNIT 11"/>
    <property type="match status" value="1"/>
</dbReference>
<dbReference type="SMART" id="SM01027">
    <property type="entry name" value="Beta-Casp"/>
    <property type="match status" value="1"/>
</dbReference>
<feature type="domain" description="Metallo-beta-lactamase" evidence="2">
    <location>
        <begin position="15"/>
        <end position="245"/>
    </location>
</feature>
<evidence type="ECO:0000313" key="5">
    <source>
        <dbReference type="Proteomes" id="UP000260649"/>
    </source>
</evidence>
<keyword evidence="5" id="KW-1185">Reference proteome</keyword>
<dbReference type="Proteomes" id="UP000260649">
    <property type="component" value="Unassembled WGS sequence"/>
</dbReference>
<dbReference type="RefSeq" id="WP_117141658.1">
    <property type="nucleotide sequence ID" value="NZ_CAKXKJ010000009.1"/>
</dbReference>
<reference evidence="4 5" key="1">
    <citation type="submission" date="2018-07" db="EMBL/GenBank/DDBJ databases">
        <title>GABA Modulating Bacteria of the Human Gut Microbiota.</title>
        <authorList>
            <person name="Strandwitz P."/>
            <person name="Kim K.H."/>
            <person name="Terekhova D."/>
            <person name="Liu J.K."/>
            <person name="Sharma A."/>
            <person name="Levering J."/>
            <person name="Mcdonald D."/>
            <person name="Dietrich D."/>
            <person name="Ramadhar T.R."/>
            <person name="Lekbua A."/>
            <person name="Mroue N."/>
            <person name="Liston C."/>
            <person name="Stewart E.J."/>
            <person name="Dubin M.J."/>
            <person name="Zengler K."/>
            <person name="Knight R."/>
            <person name="Gilbert J.A."/>
            <person name="Clardy J."/>
            <person name="Lewis K."/>
        </authorList>
    </citation>
    <scope>NUCLEOTIDE SEQUENCE [LARGE SCALE GENOMIC DNA]</scope>
    <source>
        <strain evidence="4 5">KLE1738</strain>
    </source>
</reference>
<evidence type="ECO:0000313" key="4">
    <source>
        <dbReference type="EMBL" id="RFT07512.1"/>
    </source>
</evidence>
<dbReference type="CDD" id="cd16295">
    <property type="entry name" value="TTHA0252-CPSF-like_MBL-fold"/>
    <property type="match status" value="1"/>
</dbReference>
<keyword evidence="1 4" id="KW-0378">Hydrolase</keyword>
<protein>
    <submittedName>
        <fullName evidence="4">MBL fold metallo-hydrolase</fullName>
    </submittedName>
</protein>
<dbReference type="Pfam" id="PF07521">
    <property type="entry name" value="RMMBL"/>
    <property type="match status" value="1"/>
</dbReference>
<dbReference type="AlphaFoldDB" id="A0A3E2B643"/>
<dbReference type="Pfam" id="PF00753">
    <property type="entry name" value="Lactamase_B"/>
    <property type="match status" value="1"/>
</dbReference>
<dbReference type="InterPro" id="IPR001279">
    <property type="entry name" value="Metallo-B-lactamas"/>
</dbReference>
<proteinExistence type="predicted"/>
<dbReference type="InterPro" id="IPR036866">
    <property type="entry name" value="RibonucZ/Hydroxyglut_hydro"/>
</dbReference>
<dbReference type="Gene3D" id="3.60.15.10">
    <property type="entry name" value="Ribonuclease Z/Hydroxyacylglutathione hydrolase-like"/>
    <property type="match status" value="1"/>
</dbReference>
<dbReference type="GO" id="GO:0016787">
    <property type="term" value="F:hydrolase activity"/>
    <property type="evidence" value="ECO:0007669"/>
    <property type="project" value="UniProtKB-KW"/>
</dbReference>
<evidence type="ECO:0000259" key="3">
    <source>
        <dbReference type="SMART" id="SM01027"/>
    </source>
</evidence>